<evidence type="ECO:0000313" key="2">
    <source>
        <dbReference type="EMBL" id="WIM05450.1"/>
    </source>
</evidence>
<proteinExistence type="predicted"/>
<name>A0AA49FL35_9PROT</name>
<sequence length="121" mass="13034">MREKRIIPIAPAPEAGSDDACAAAEAFALRVLGDSMAPEFVEGDIIVIEPEGLAGDGSFVLARIGGEWTFRQLARVGDGWRLRALNPDYPDTAIADLSAVKGVIIQKSKPGRRRAAKRYVE</sequence>
<reference evidence="2" key="1">
    <citation type="journal article" date="2023" name="Nat. Microbiol.">
        <title>Enrichment and characterization of a nitric oxide-reducing microbial community in a continuous bioreactor.</title>
        <authorList>
            <person name="Garrido-Amador P."/>
            <person name="Stortenbeker N."/>
            <person name="Wessels H.J.C.T."/>
            <person name="Speth D.R."/>
            <person name="Garcia-Heredia I."/>
            <person name="Kartal B."/>
        </authorList>
    </citation>
    <scope>NUCLEOTIDE SEQUENCE</scope>
    <source>
        <strain evidence="2">MAG1</strain>
    </source>
</reference>
<dbReference type="InterPro" id="IPR015927">
    <property type="entry name" value="Peptidase_S24_S26A/B/C"/>
</dbReference>
<accession>A0AA49FL35</accession>
<gene>
    <name evidence="2" type="ORF">OHM77_12305</name>
</gene>
<organism evidence="2">
    <name type="scientific">Candidatus Nitricoxidivorans perseverans</name>
    <dbReference type="NCBI Taxonomy" id="2975601"/>
    <lineage>
        <taxon>Bacteria</taxon>
        <taxon>Pseudomonadati</taxon>
        <taxon>Pseudomonadota</taxon>
        <taxon>Betaproteobacteria</taxon>
        <taxon>Nitrosomonadales</taxon>
        <taxon>Sterolibacteriaceae</taxon>
        <taxon>Candidatus Nitricoxidivorans</taxon>
    </lineage>
</organism>
<evidence type="ECO:0000259" key="1">
    <source>
        <dbReference type="Pfam" id="PF00717"/>
    </source>
</evidence>
<dbReference type="AlphaFoldDB" id="A0AA49FL35"/>
<dbReference type="KEGG" id="npv:OHM77_12305"/>
<protein>
    <submittedName>
        <fullName evidence="2">S24 family peptidase</fullName>
    </submittedName>
</protein>
<feature type="domain" description="Peptidase S24/S26A/S26B/S26C" evidence="1">
    <location>
        <begin position="22"/>
        <end position="96"/>
    </location>
</feature>
<dbReference type="Gene3D" id="2.10.109.10">
    <property type="entry name" value="Umud Fragment, subunit A"/>
    <property type="match status" value="1"/>
</dbReference>
<dbReference type="SUPFAM" id="SSF51306">
    <property type="entry name" value="LexA/Signal peptidase"/>
    <property type="match status" value="1"/>
</dbReference>
<dbReference type="CDD" id="cd06529">
    <property type="entry name" value="S24_LexA-like"/>
    <property type="match status" value="1"/>
</dbReference>
<dbReference type="InterPro" id="IPR039418">
    <property type="entry name" value="LexA-like"/>
</dbReference>
<dbReference type="InterPro" id="IPR050077">
    <property type="entry name" value="LexA_repressor"/>
</dbReference>
<dbReference type="EMBL" id="CP107246">
    <property type="protein sequence ID" value="WIM05450.1"/>
    <property type="molecule type" value="Genomic_DNA"/>
</dbReference>
<dbReference type="InterPro" id="IPR036286">
    <property type="entry name" value="LexA/Signal_pep-like_sf"/>
</dbReference>
<dbReference type="Proteomes" id="UP001234916">
    <property type="component" value="Chromosome"/>
</dbReference>
<dbReference type="Pfam" id="PF00717">
    <property type="entry name" value="Peptidase_S24"/>
    <property type="match status" value="1"/>
</dbReference>
<dbReference type="PANTHER" id="PTHR33516">
    <property type="entry name" value="LEXA REPRESSOR"/>
    <property type="match status" value="1"/>
</dbReference>
<dbReference type="PANTHER" id="PTHR33516:SF2">
    <property type="entry name" value="LEXA REPRESSOR-RELATED"/>
    <property type="match status" value="1"/>
</dbReference>